<gene>
    <name evidence="2" type="ORF">EDB81DRAFT_918732</name>
</gene>
<dbReference type="AlphaFoldDB" id="A0A9P9JKB5"/>
<dbReference type="Proteomes" id="UP000738349">
    <property type="component" value="Unassembled WGS sequence"/>
</dbReference>
<organism evidence="2 3">
    <name type="scientific">Dactylonectria macrodidyma</name>
    <dbReference type="NCBI Taxonomy" id="307937"/>
    <lineage>
        <taxon>Eukaryota</taxon>
        <taxon>Fungi</taxon>
        <taxon>Dikarya</taxon>
        <taxon>Ascomycota</taxon>
        <taxon>Pezizomycotina</taxon>
        <taxon>Sordariomycetes</taxon>
        <taxon>Hypocreomycetidae</taxon>
        <taxon>Hypocreales</taxon>
        <taxon>Nectriaceae</taxon>
        <taxon>Dactylonectria</taxon>
    </lineage>
</organism>
<dbReference type="Pfam" id="PF20183">
    <property type="entry name" value="DUF6546"/>
    <property type="match status" value="1"/>
</dbReference>
<comment type="caution">
    <text evidence="2">The sequence shown here is derived from an EMBL/GenBank/DDBJ whole genome shotgun (WGS) entry which is preliminary data.</text>
</comment>
<name>A0A9P9JKB5_9HYPO</name>
<reference evidence="2" key="1">
    <citation type="journal article" date="2021" name="Nat. Commun.">
        <title>Genetic determinants of endophytism in the Arabidopsis root mycobiome.</title>
        <authorList>
            <person name="Mesny F."/>
            <person name="Miyauchi S."/>
            <person name="Thiergart T."/>
            <person name="Pickel B."/>
            <person name="Atanasova L."/>
            <person name="Karlsson M."/>
            <person name="Huettel B."/>
            <person name="Barry K.W."/>
            <person name="Haridas S."/>
            <person name="Chen C."/>
            <person name="Bauer D."/>
            <person name="Andreopoulos W."/>
            <person name="Pangilinan J."/>
            <person name="LaButti K."/>
            <person name="Riley R."/>
            <person name="Lipzen A."/>
            <person name="Clum A."/>
            <person name="Drula E."/>
            <person name="Henrissat B."/>
            <person name="Kohler A."/>
            <person name="Grigoriev I.V."/>
            <person name="Martin F.M."/>
            <person name="Hacquard S."/>
        </authorList>
    </citation>
    <scope>NUCLEOTIDE SEQUENCE</scope>
    <source>
        <strain evidence="2">MPI-CAGE-AT-0147</strain>
    </source>
</reference>
<protein>
    <recommendedName>
        <fullName evidence="1">DUF6546 domain-containing protein</fullName>
    </recommendedName>
</protein>
<evidence type="ECO:0000259" key="1">
    <source>
        <dbReference type="Pfam" id="PF20183"/>
    </source>
</evidence>
<dbReference type="OrthoDB" id="5333491at2759"/>
<keyword evidence="3" id="KW-1185">Reference proteome</keyword>
<evidence type="ECO:0000313" key="3">
    <source>
        <dbReference type="Proteomes" id="UP000738349"/>
    </source>
</evidence>
<dbReference type="EMBL" id="JAGMUV010000003">
    <property type="protein sequence ID" value="KAH7166355.1"/>
    <property type="molecule type" value="Genomic_DNA"/>
</dbReference>
<sequence>MSWNSLPSQVRDTILTRLSETERHPRHSFSRYATVCKDWQHNFEKVIFSKLRVSASDASSFSRVFRIKRRRKYLQHLGLSLNLPEHEYTPFHGAGGSDEEKAMAQIYIISHYGHCEFAPSLKLQEKQNNISFTKAIWVLLSVLRSWKRTQVRHGINLEIIADTKSYWQNMGAKMRRDNGPMAIFLEDSPRDSDGQKRYRRMTLSPHERTPILVTAQLDFHSSLDFDFLGSPVASVEALPKVDVVTSLSILQRTVRHFQPGAIGAIIKCFPFLAKITWQSWPLPHYINKDAFSLTLAKTMSCWPASLEEVCLTHVTFFEYPNRCSRGRHGHNLYPGLFSGELSFLSQRLKRLTVNYTIDAITFLTEAPQQWPKLEQLVLRSKQWILDELPLATNEILLRAAFAASGMPSLKLFGLWSANRTKAGCLTYARQADACVLDVRCSWMFTVDGRCLAAWQDVAMKHSERDLNWAFQRLSAGQVKLDICKISPESNANRA</sequence>
<evidence type="ECO:0000313" key="2">
    <source>
        <dbReference type="EMBL" id="KAH7166355.1"/>
    </source>
</evidence>
<feature type="domain" description="DUF6546" evidence="1">
    <location>
        <begin position="337"/>
        <end position="478"/>
    </location>
</feature>
<proteinExistence type="predicted"/>
<accession>A0A9P9JKB5</accession>
<dbReference type="InterPro" id="IPR046676">
    <property type="entry name" value="DUF6546"/>
</dbReference>